<proteinExistence type="predicted"/>
<organism evidence="2">
    <name type="scientific">mine drainage metagenome</name>
    <dbReference type="NCBI Taxonomy" id="410659"/>
    <lineage>
        <taxon>unclassified sequences</taxon>
        <taxon>metagenomes</taxon>
        <taxon>ecological metagenomes</taxon>
    </lineage>
</organism>
<accession>T1BQ82</accession>
<dbReference type="AlphaFoldDB" id="T1BQ82"/>
<evidence type="ECO:0000259" key="1">
    <source>
        <dbReference type="Pfam" id="PF18412"/>
    </source>
</evidence>
<evidence type="ECO:0000313" key="2">
    <source>
        <dbReference type="EMBL" id="EQD70738.1"/>
    </source>
</evidence>
<reference evidence="2" key="1">
    <citation type="submission" date="2013-08" db="EMBL/GenBank/DDBJ databases">
        <authorList>
            <person name="Mendez C."/>
            <person name="Richter M."/>
            <person name="Ferrer M."/>
            <person name="Sanchez J."/>
        </authorList>
    </citation>
    <scope>NUCLEOTIDE SEQUENCE</scope>
</reference>
<feature type="domain" description="Outer-membrane lipoprotein Wza C-terminal" evidence="1">
    <location>
        <begin position="54"/>
        <end position="74"/>
    </location>
</feature>
<protein>
    <submittedName>
        <fullName evidence="2">Polysaccharide export protein</fullName>
    </submittedName>
</protein>
<comment type="caution">
    <text evidence="2">The sequence shown here is derived from an EMBL/GenBank/DDBJ whole genome shotgun (WGS) entry which is preliminary data.</text>
</comment>
<dbReference type="Pfam" id="PF18412">
    <property type="entry name" value="Wza_C"/>
    <property type="match status" value="1"/>
</dbReference>
<gene>
    <name evidence="2" type="ORF">B1B_04841</name>
</gene>
<dbReference type="Gene3D" id="1.20.5.70">
    <property type="match status" value="1"/>
</dbReference>
<dbReference type="Gene3D" id="3.10.560.10">
    <property type="entry name" value="Outer membrane lipoprotein wza domain like"/>
    <property type="match status" value="1"/>
</dbReference>
<dbReference type="InterPro" id="IPR040716">
    <property type="entry name" value="Wza_C"/>
</dbReference>
<dbReference type="EMBL" id="AUZY01003039">
    <property type="protein sequence ID" value="EQD70738.1"/>
    <property type="molecule type" value="Genomic_DNA"/>
</dbReference>
<sequence length="81" mass="9318">LDLTTANPARIFVFRGAYEKPKIYWLNARSPLTMLLANQFELRPQDVVYVATSPVSAWNRIVSQILPTVETLYETKVLTNY</sequence>
<reference evidence="2" key="2">
    <citation type="journal article" date="2014" name="ISME J.">
        <title>Microbial stratification in low pH oxic and suboxic macroscopic growths along an acid mine drainage.</title>
        <authorList>
            <person name="Mendez-Garcia C."/>
            <person name="Mesa V."/>
            <person name="Sprenger R.R."/>
            <person name="Richter M."/>
            <person name="Diez M.S."/>
            <person name="Solano J."/>
            <person name="Bargiela R."/>
            <person name="Golyshina O.V."/>
            <person name="Manteca A."/>
            <person name="Ramos J.L."/>
            <person name="Gallego J.R."/>
            <person name="Llorente I."/>
            <person name="Martins Dos Santos V.A."/>
            <person name="Jensen O.N."/>
            <person name="Pelaez A.I."/>
            <person name="Sanchez J."/>
            <person name="Ferrer M."/>
        </authorList>
    </citation>
    <scope>NUCLEOTIDE SEQUENCE</scope>
</reference>
<name>T1BQ82_9ZZZZ</name>
<feature type="non-terminal residue" evidence="2">
    <location>
        <position position="1"/>
    </location>
</feature>